<evidence type="ECO:0000256" key="15">
    <source>
        <dbReference type="HAMAP-Rule" id="MF_00339"/>
    </source>
</evidence>
<feature type="binding site" evidence="15">
    <location>
        <position position="246"/>
    </location>
    <ligand>
        <name>substrate</name>
        <note>ligand shared between dimeric partners</note>
    </ligand>
</feature>
<dbReference type="EMBL" id="AP027924">
    <property type="protein sequence ID" value="BED92246.1"/>
    <property type="molecule type" value="Genomic_DNA"/>
</dbReference>
<keyword evidence="6 15" id="KW-0021">Allosteric enzyme</keyword>
<feature type="binding site" description="in other chain" evidence="15">
    <location>
        <position position="225"/>
    </location>
    <ligand>
        <name>substrate</name>
        <note>ligand shared between dimeric partners</note>
    </ligand>
</feature>
<dbReference type="SUPFAM" id="SSF53784">
    <property type="entry name" value="Phosphofructokinase"/>
    <property type="match status" value="1"/>
</dbReference>
<dbReference type="InterPro" id="IPR015912">
    <property type="entry name" value="Phosphofructokinase_CS"/>
</dbReference>
<comment type="similarity">
    <text evidence="15">Belongs to the phosphofructokinase type A (PFKA) family. ATP-dependent PFK group I subfamily. Prokaryotic clade 'B1' sub-subfamily.</text>
</comment>
<feature type="binding site" description="in other chain" evidence="15">
    <location>
        <position position="156"/>
    </location>
    <ligand>
        <name>ADP</name>
        <dbReference type="ChEBI" id="CHEBI:456216"/>
        <note>allosteric activator; ligand shared between dimeric partners</note>
    </ligand>
</feature>
<comment type="caution">
    <text evidence="15">Lacks conserved residue(s) required for the propagation of feature annotation.</text>
</comment>
<comment type="pathway">
    <text evidence="4 15">Carbohydrate degradation; glycolysis; D-glyceraldehyde 3-phosphate and glycerone phosphate from D-glucose: step 3/4.</text>
</comment>
<feature type="binding site" evidence="15">
    <location>
        <position position="164"/>
    </location>
    <ligand>
        <name>substrate</name>
        <note>ligand shared between dimeric partners</note>
    </ligand>
</feature>
<dbReference type="InterPro" id="IPR000023">
    <property type="entry name" value="Phosphofructokinase_dom"/>
</dbReference>
<evidence type="ECO:0000256" key="8">
    <source>
        <dbReference type="ARBA" id="ARBA00022723"/>
    </source>
</evidence>
<feature type="active site" description="Proton acceptor" evidence="15">
    <location>
        <position position="129"/>
    </location>
</feature>
<feature type="binding site" evidence="15">
    <location>
        <begin position="23"/>
        <end position="27"/>
    </location>
    <ligand>
        <name>ADP</name>
        <dbReference type="ChEBI" id="CHEBI:456216"/>
        <note>allosteric activator; ligand shared between dimeric partners</note>
    </ligand>
</feature>
<keyword evidence="8 15" id="KW-0479">Metal-binding</keyword>
<keyword evidence="10 15" id="KW-0418">Kinase</keyword>
<keyword evidence="5 15" id="KW-0963">Cytoplasm</keyword>
<dbReference type="InterPro" id="IPR035966">
    <property type="entry name" value="PKF_sf"/>
</dbReference>
<dbReference type="PANTHER" id="PTHR13697:SF4">
    <property type="entry name" value="ATP-DEPENDENT 6-PHOSPHOFRUCTOKINASE"/>
    <property type="match status" value="1"/>
</dbReference>
<feature type="binding site" description="in other chain" evidence="15">
    <location>
        <begin position="216"/>
        <end position="218"/>
    </location>
    <ligand>
        <name>ADP</name>
        <dbReference type="ChEBI" id="CHEBI:456216"/>
        <note>allosteric activator; ligand shared between dimeric partners</note>
    </ligand>
</feature>
<dbReference type="GO" id="GO:0030388">
    <property type="term" value="P:fructose 1,6-bisphosphate metabolic process"/>
    <property type="evidence" value="ECO:0007669"/>
    <property type="project" value="TreeGrafter"/>
</dbReference>
<feature type="binding site" evidence="15">
    <location>
        <begin position="74"/>
        <end position="75"/>
    </location>
    <ligand>
        <name>ATP</name>
        <dbReference type="ChEBI" id="CHEBI:30616"/>
    </ligand>
</feature>
<feature type="binding site" evidence="15">
    <location>
        <begin position="104"/>
        <end position="107"/>
    </location>
    <ligand>
        <name>ATP</name>
        <dbReference type="ChEBI" id="CHEBI:30616"/>
    </ligand>
</feature>
<keyword evidence="13 15" id="KW-0324">Glycolysis</keyword>
<feature type="binding site" evidence="15">
    <location>
        <position position="13"/>
    </location>
    <ligand>
        <name>ATP</name>
        <dbReference type="ChEBI" id="CHEBI:30616"/>
    </ligand>
</feature>
<dbReference type="GO" id="GO:0048029">
    <property type="term" value="F:monosaccharide binding"/>
    <property type="evidence" value="ECO:0007669"/>
    <property type="project" value="TreeGrafter"/>
</dbReference>
<evidence type="ECO:0000313" key="17">
    <source>
        <dbReference type="EMBL" id="BED92246.1"/>
    </source>
</evidence>
<evidence type="ECO:0000256" key="9">
    <source>
        <dbReference type="ARBA" id="ARBA00022741"/>
    </source>
</evidence>
<dbReference type="FunFam" id="3.40.50.450:FF:000001">
    <property type="entry name" value="ATP-dependent 6-phosphofructokinase"/>
    <property type="match status" value="1"/>
</dbReference>
<evidence type="ECO:0000256" key="12">
    <source>
        <dbReference type="ARBA" id="ARBA00022842"/>
    </source>
</evidence>
<comment type="subcellular location">
    <subcellularLocation>
        <location evidence="3 15">Cytoplasm</location>
    </subcellularLocation>
</comment>
<dbReference type="PIRSF" id="PIRSF000532">
    <property type="entry name" value="ATP_PFK_prok"/>
    <property type="match status" value="1"/>
</dbReference>
<dbReference type="GO" id="GO:0061621">
    <property type="term" value="P:canonical glycolysis"/>
    <property type="evidence" value="ECO:0007669"/>
    <property type="project" value="TreeGrafter"/>
</dbReference>
<dbReference type="Gene3D" id="3.40.50.460">
    <property type="entry name" value="Phosphofructokinase domain"/>
    <property type="match status" value="1"/>
</dbReference>
<evidence type="ECO:0000259" key="16">
    <source>
        <dbReference type="Pfam" id="PF00365"/>
    </source>
</evidence>
<evidence type="ECO:0000256" key="5">
    <source>
        <dbReference type="ARBA" id="ARBA00022490"/>
    </source>
</evidence>
<evidence type="ECO:0000256" key="2">
    <source>
        <dbReference type="ARBA" id="ARBA00002659"/>
    </source>
</evidence>
<sequence>MNFKTVAILTSGGDAPGMNAAIRAVVRSAASKGIRPLGVRRGFNGLIYRDVFEMNIRSVSDIIERGGTILYTARSPEFLTDKGLKKAVDNCARMNIDAIVVIGGDGSMRGAERLCKSGINCICLPGTIDNDIACSEYSIGFDTAVNNAMLMIDKIRDTAQSHDRCNIIEVMGRRCGNIAVHTGMAVGATAILIPEYKFNFQKDIIDRINFTQSIGKRHFIIIIAEGLRQTQKINEEIVRKIGIESRVTILGHVQRGGSPSAKDRIAASEMGCLAVELLMSGENGKVIVVKNNRIIPIDIYAALKSKKLFDFNFYEKALEISV</sequence>
<evidence type="ECO:0000256" key="11">
    <source>
        <dbReference type="ARBA" id="ARBA00022840"/>
    </source>
</evidence>
<dbReference type="Proteomes" id="UP001337580">
    <property type="component" value="Chromosome"/>
</dbReference>
<dbReference type="GO" id="GO:0070095">
    <property type="term" value="F:fructose-6-phosphate binding"/>
    <property type="evidence" value="ECO:0007669"/>
    <property type="project" value="TreeGrafter"/>
</dbReference>
<keyword evidence="12 15" id="KW-0460">Magnesium</keyword>
<dbReference type="GO" id="GO:0046872">
    <property type="term" value="F:metal ion binding"/>
    <property type="evidence" value="ECO:0007669"/>
    <property type="project" value="UniProtKB-KW"/>
</dbReference>
<comment type="subunit">
    <text evidence="15">Homotetramer.</text>
</comment>
<evidence type="ECO:0000256" key="13">
    <source>
        <dbReference type="ARBA" id="ARBA00023152"/>
    </source>
</evidence>
<comment type="cofactor">
    <cofactor evidence="1 15">
        <name>Mg(2+)</name>
        <dbReference type="ChEBI" id="CHEBI:18420"/>
    </cofactor>
</comment>
<dbReference type="GO" id="GO:0003872">
    <property type="term" value="F:6-phosphofructokinase activity"/>
    <property type="evidence" value="ECO:0007669"/>
    <property type="project" value="UniProtKB-UniRule"/>
</dbReference>
<dbReference type="InterPro" id="IPR012828">
    <property type="entry name" value="PFKA_ATP_prok"/>
</dbReference>
<dbReference type="HAMAP" id="MF_00339">
    <property type="entry name" value="Phosphofructokinase_I_B1"/>
    <property type="match status" value="1"/>
</dbReference>
<dbReference type="GO" id="GO:0042802">
    <property type="term" value="F:identical protein binding"/>
    <property type="evidence" value="ECO:0007669"/>
    <property type="project" value="TreeGrafter"/>
</dbReference>
<feature type="domain" description="Phosphofructokinase" evidence="16">
    <location>
        <begin position="6"/>
        <end position="278"/>
    </location>
</feature>
<protein>
    <recommendedName>
        <fullName evidence="15">ATP-dependent 6-phosphofructokinase</fullName>
        <shortName evidence="15">ATP-PFK</shortName>
        <shortName evidence="15">Phosphofructokinase</shortName>
        <ecNumber evidence="15">2.7.1.11</ecNumber>
    </recommendedName>
    <alternativeName>
        <fullName evidence="15">Phosphohexokinase</fullName>
    </alternativeName>
</protein>
<dbReference type="AlphaFoldDB" id="A0AA48KVS8"/>
<dbReference type="NCBIfam" id="NF002872">
    <property type="entry name" value="PRK03202.1"/>
    <property type="match status" value="1"/>
</dbReference>
<evidence type="ECO:0000256" key="3">
    <source>
        <dbReference type="ARBA" id="ARBA00004496"/>
    </source>
</evidence>
<accession>A0AA48KVS8</accession>
<dbReference type="GO" id="GO:0016208">
    <property type="term" value="F:AMP binding"/>
    <property type="evidence" value="ECO:0007669"/>
    <property type="project" value="TreeGrafter"/>
</dbReference>
<dbReference type="Pfam" id="PF00365">
    <property type="entry name" value="PFK"/>
    <property type="match status" value="1"/>
</dbReference>
<keyword evidence="9 15" id="KW-0547">Nucleotide-binding</keyword>
<reference evidence="17" key="1">
    <citation type="journal article" date="2023" name="ISME J.">
        <title>Emergence of putative energy parasites within Clostridia revealed by genome analysis of a novel endosymbiotic clade.</title>
        <authorList>
            <person name="Takahashi K."/>
            <person name="Kuwahara H."/>
            <person name="Horikawa Y."/>
            <person name="Izawa K."/>
            <person name="Kato D."/>
            <person name="Inagaki T."/>
            <person name="Yuki M."/>
            <person name="Ohkuma M."/>
            <person name="Hongoh Y."/>
        </authorList>
    </citation>
    <scope>NUCLEOTIDE SEQUENCE</scope>
    <source>
        <strain evidence="17">CfP3-15</strain>
    </source>
</reference>
<dbReference type="InterPro" id="IPR012003">
    <property type="entry name" value="ATP_PFK_prok-type"/>
</dbReference>
<dbReference type="GO" id="GO:0005945">
    <property type="term" value="C:6-phosphofructokinase complex"/>
    <property type="evidence" value="ECO:0007669"/>
    <property type="project" value="TreeGrafter"/>
</dbReference>
<dbReference type="FunFam" id="3.40.50.460:FF:000002">
    <property type="entry name" value="ATP-dependent 6-phosphofructokinase"/>
    <property type="match status" value="1"/>
</dbReference>
<evidence type="ECO:0000256" key="1">
    <source>
        <dbReference type="ARBA" id="ARBA00001946"/>
    </source>
</evidence>
<dbReference type="KEGG" id="ips:CfP315_0855"/>
<dbReference type="GO" id="GO:0005524">
    <property type="term" value="F:ATP binding"/>
    <property type="evidence" value="ECO:0007669"/>
    <property type="project" value="UniProtKB-KW"/>
</dbReference>
<feature type="binding site" description="in other chain" evidence="15">
    <location>
        <begin position="127"/>
        <end position="129"/>
    </location>
    <ligand>
        <name>substrate</name>
        <note>ligand shared between dimeric partners</note>
    </ligand>
</feature>
<feature type="binding site" evidence="15">
    <location>
        <position position="105"/>
    </location>
    <ligand>
        <name>Mg(2+)</name>
        <dbReference type="ChEBI" id="CHEBI:18420"/>
        <note>catalytic</note>
    </ligand>
</feature>
<feature type="binding site" description="in other chain" evidence="15">
    <location>
        <begin position="171"/>
        <end position="173"/>
    </location>
    <ligand>
        <name>substrate</name>
        <note>ligand shared between dimeric partners</note>
    </ligand>
</feature>
<evidence type="ECO:0000256" key="7">
    <source>
        <dbReference type="ARBA" id="ARBA00022679"/>
    </source>
</evidence>
<dbReference type="PANTHER" id="PTHR13697">
    <property type="entry name" value="PHOSPHOFRUCTOKINASE"/>
    <property type="match status" value="1"/>
</dbReference>
<evidence type="ECO:0000256" key="6">
    <source>
        <dbReference type="ARBA" id="ARBA00022533"/>
    </source>
</evidence>
<organism evidence="17">
    <name type="scientific">Candidatus Improbicoccus pseudotrichonymphae</name>
    <dbReference type="NCBI Taxonomy" id="3033792"/>
    <lineage>
        <taxon>Bacteria</taxon>
        <taxon>Bacillati</taxon>
        <taxon>Bacillota</taxon>
        <taxon>Clostridia</taxon>
        <taxon>Candidatus Improbicoccus</taxon>
    </lineage>
</organism>
<name>A0AA48KVS8_9FIRM</name>
<evidence type="ECO:0000256" key="4">
    <source>
        <dbReference type="ARBA" id="ARBA00004679"/>
    </source>
</evidence>
<dbReference type="GO" id="GO:0006002">
    <property type="term" value="P:fructose 6-phosphate metabolic process"/>
    <property type="evidence" value="ECO:0007669"/>
    <property type="project" value="InterPro"/>
</dbReference>
<comment type="function">
    <text evidence="2 15">Catalyzes the phosphorylation of D-fructose 6-phosphate to fructose 1,6-bisphosphate by ATP, the first committing step of glycolysis.</text>
</comment>
<evidence type="ECO:0000256" key="14">
    <source>
        <dbReference type="ARBA" id="ARBA00048070"/>
    </source>
</evidence>
<dbReference type="PRINTS" id="PR00476">
    <property type="entry name" value="PHFRCTKINASE"/>
</dbReference>
<dbReference type="InterPro" id="IPR022953">
    <property type="entry name" value="ATP_PFK"/>
</dbReference>
<proteinExistence type="inferred from homology"/>
<feature type="binding site" description="in other chain" evidence="15">
    <location>
        <begin position="252"/>
        <end position="255"/>
    </location>
    <ligand>
        <name>substrate</name>
        <note>ligand shared between dimeric partners</note>
    </ligand>
</feature>
<keyword evidence="7 15" id="KW-0808">Transferase</keyword>
<keyword evidence="11 15" id="KW-0067">ATP-binding</keyword>
<gene>
    <name evidence="15" type="primary">pfkA</name>
    <name evidence="17" type="ORF">CfP315_0855</name>
</gene>
<dbReference type="EC" id="2.7.1.11" evidence="15"/>
<comment type="activity regulation">
    <text evidence="15">Allosterically activated by ADP and other diphosphonucleosides, and allosterically inhibited by phosphoenolpyruvate.</text>
</comment>
<dbReference type="PROSITE" id="PS00433">
    <property type="entry name" value="PHOSPHOFRUCTOKINASE"/>
    <property type="match status" value="1"/>
</dbReference>
<evidence type="ECO:0000256" key="10">
    <source>
        <dbReference type="ARBA" id="ARBA00022777"/>
    </source>
</evidence>
<comment type="catalytic activity">
    <reaction evidence="14 15">
        <text>beta-D-fructose 6-phosphate + ATP = beta-D-fructose 1,6-bisphosphate + ADP + H(+)</text>
        <dbReference type="Rhea" id="RHEA:16109"/>
        <dbReference type="ChEBI" id="CHEBI:15378"/>
        <dbReference type="ChEBI" id="CHEBI:30616"/>
        <dbReference type="ChEBI" id="CHEBI:32966"/>
        <dbReference type="ChEBI" id="CHEBI:57634"/>
        <dbReference type="ChEBI" id="CHEBI:456216"/>
        <dbReference type="EC" id="2.7.1.11"/>
    </reaction>
</comment>
<dbReference type="Gene3D" id="3.40.50.450">
    <property type="match status" value="1"/>
</dbReference>